<dbReference type="PANTHER" id="PTHR34597:SF3">
    <property type="entry name" value="OUTER MEMBRANE TRANSPORTER CDIB"/>
    <property type="match status" value="1"/>
</dbReference>
<feature type="domain" description="Polypeptide-transport-associated ShlB-type" evidence="7">
    <location>
        <begin position="87"/>
        <end position="162"/>
    </location>
</feature>
<dbReference type="InterPro" id="IPR027282">
    <property type="entry name" value="TPS"/>
</dbReference>
<keyword evidence="1" id="KW-0472">Membrane</keyword>
<keyword evidence="10" id="KW-1185">Reference proteome</keyword>
<feature type="region of interest" description="Disordered" evidence="4">
    <location>
        <begin position="15"/>
        <end position="77"/>
    </location>
</feature>
<evidence type="ECO:0000313" key="9">
    <source>
        <dbReference type="EMBL" id="NML24932.1"/>
    </source>
</evidence>
<evidence type="ECO:0000259" key="8">
    <source>
        <dbReference type="Pfam" id="PF17287"/>
    </source>
</evidence>
<feature type="compositionally biased region" description="Low complexity" evidence="4">
    <location>
        <begin position="50"/>
        <end position="77"/>
    </location>
</feature>
<evidence type="ECO:0000256" key="3">
    <source>
        <dbReference type="ARBA" id="ARBA00023237"/>
    </source>
</evidence>
<feature type="compositionally biased region" description="Basic and acidic residues" evidence="4">
    <location>
        <begin position="29"/>
        <end position="47"/>
    </location>
</feature>
<feature type="signal peptide" evidence="5">
    <location>
        <begin position="1"/>
        <end position="18"/>
    </location>
</feature>
<dbReference type="Pfam" id="PF17287">
    <property type="entry name" value="POTRA_3"/>
    <property type="match status" value="1"/>
</dbReference>
<feature type="domain" description="Haemolysin activator HlyB C-terminal" evidence="6">
    <location>
        <begin position="227"/>
        <end position="535"/>
    </location>
</feature>
<reference evidence="9 10" key="1">
    <citation type="submission" date="2020-04" db="EMBL/GenBank/DDBJ databases">
        <title>Zoogloea sp. G-4-1-14 isolated from soil.</title>
        <authorList>
            <person name="Dahal R.H."/>
        </authorList>
    </citation>
    <scope>NUCLEOTIDE SEQUENCE [LARGE SCALE GENOMIC DNA]</scope>
    <source>
        <strain evidence="9 10">G-4-1-14</strain>
    </source>
</reference>
<evidence type="ECO:0000313" key="10">
    <source>
        <dbReference type="Proteomes" id="UP000580043"/>
    </source>
</evidence>
<dbReference type="Proteomes" id="UP000580043">
    <property type="component" value="Unassembled WGS sequence"/>
</dbReference>
<accession>A0A848G116</accession>
<keyword evidence="2" id="KW-0812">Transmembrane</keyword>
<dbReference type="InterPro" id="IPR005565">
    <property type="entry name" value="Hemolysn_activator_HlyB_C"/>
</dbReference>
<dbReference type="GO" id="GO:0098046">
    <property type="term" value="C:type V protein secretion system complex"/>
    <property type="evidence" value="ECO:0007669"/>
    <property type="project" value="TreeGrafter"/>
</dbReference>
<dbReference type="InterPro" id="IPR035251">
    <property type="entry name" value="ShlB_POTRA"/>
</dbReference>
<name>A0A848G116_9RHOO</name>
<dbReference type="GO" id="GO:0008320">
    <property type="term" value="F:protein transmembrane transporter activity"/>
    <property type="evidence" value="ECO:0007669"/>
    <property type="project" value="TreeGrafter"/>
</dbReference>
<evidence type="ECO:0000259" key="7">
    <source>
        <dbReference type="Pfam" id="PF08479"/>
    </source>
</evidence>
<comment type="caution">
    <text evidence="9">The sequence shown here is derived from an EMBL/GenBank/DDBJ whole genome shotgun (WGS) entry which is preliminary data.</text>
</comment>
<dbReference type="PANTHER" id="PTHR34597">
    <property type="entry name" value="SLR1661 PROTEIN"/>
    <property type="match status" value="1"/>
</dbReference>
<dbReference type="InterPro" id="IPR051544">
    <property type="entry name" value="TPS_OM_transporter"/>
</dbReference>
<dbReference type="RefSeq" id="WP_169144570.1">
    <property type="nucleotide sequence ID" value="NZ_JABBGA010000002.1"/>
</dbReference>
<organism evidence="9 10">
    <name type="scientific">Zoogloea dura</name>
    <dbReference type="NCBI Taxonomy" id="2728840"/>
    <lineage>
        <taxon>Bacteria</taxon>
        <taxon>Pseudomonadati</taxon>
        <taxon>Pseudomonadota</taxon>
        <taxon>Betaproteobacteria</taxon>
        <taxon>Rhodocyclales</taxon>
        <taxon>Zoogloeaceae</taxon>
        <taxon>Zoogloea</taxon>
    </lineage>
</organism>
<proteinExistence type="predicted"/>
<evidence type="ECO:0000256" key="5">
    <source>
        <dbReference type="SAM" id="SignalP"/>
    </source>
</evidence>
<dbReference type="Gene3D" id="2.40.160.50">
    <property type="entry name" value="membrane protein fhac: a member of the omp85/tpsb transporter family"/>
    <property type="match status" value="1"/>
</dbReference>
<evidence type="ECO:0000256" key="1">
    <source>
        <dbReference type="ARBA" id="ARBA00022452"/>
    </source>
</evidence>
<dbReference type="AlphaFoldDB" id="A0A848G116"/>
<dbReference type="Pfam" id="PF03865">
    <property type="entry name" value="ShlB"/>
    <property type="match status" value="1"/>
</dbReference>
<dbReference type="PIRSF" id="PIRSF029745">
    <property type="entry name" value="FhaC"/>
    <property type="match status" value="1"/>
</dbReference>
<dbReference type="GO" id="GO:0046819">
    <property type="term" value="P:protein secretion by the type V secretion system"/>
    <property type="evidence" value="ECO:0007669"/>
    <property type="project" value="TreeGrafter"/>
</dbReference>
<dbReference type="Pfam" id="PF08479">
    <property type="entry name" value="POTRA_2"/>
    <property type="match status" value="1"/>
</dbReference>
<dbReference type="EMBL" id="JABBGA010000002">
    <property type="protein sequence ID" value="NML24932.1"/>
    <property type="molecule type" value="Genomic_DNA"/>
</dbReference>
<gene>
    <name evidence="9" type="ORF">HHL15_04225</name>
</gene>
<evidence type="ECO:0000256" key="4">
    <source>
        <dbReference type="SAM" id="MobiDB-lite"/>
    </source>
</evidence>
<keyword evidence="5" id="KW-0732">Signal</keyword>
<dbReference type="InterPro" id="IPR013686">
    <property type="entry name" value="Polypept-transport_assoc_ShlB"/>
</dbReference>
<evidence type="ECO:0000256" key="2">
    <source>
        <dbReference type="ARBA" id="ARBA00022692"/>
    </source>
</evidence>
<feature type="domain" description="ShlB POTRA" evidence="8">
    <location>
        <begin position="163"/>
        <end position="222"/>
    </location>
</feature>
<protein>
    <submittedName>
        <fullName evidence="9">ShlB/FhaC/HecB family hemolysin secretion/activation protein</fullName>
    </submittedName>
</protein>
<sequence length="571" mass="60949">MRRLMITLALAGSTPALAQQFPPPQPRQDQGDRILREEMEKARERLLRQQTPHVATPAVPAPAAAPAAAGDGGAQDPAAVEERAPMFRIERIEVEGGELLPSSVLERRLGPFRGLALGAVRIGLLLQGLNKDLIDAGFITSRAYALGQNLAGGVLSLRIVPGRIEAIRYNGHPFVVEAWADAGLRLALPMGVDDILQLRDIEQGLDQLNRVRGRQAQVRILPGEMPGASVLDIVDPPAASAWRPWLGMDNQGSRSTGSRRLRLGLEAGDLAGFNETFNLGYTGSIETNALNAGLSLPWGYNTFSMLATWSEYQSLIGNVALLYGTSTNYAAAWNRLLYRDQDSKIGGDLALSLREARREINNVGLVPQRLTVLRAGVNRLSRFDAAAGSGQWTVDGGLSRGLEAFGAMSDVGSSAGPAARSRFSKLDVSASVVLNLPGSWSLRGNGAAQWSGVPLFSSEQIFVGGVASVRGFAESAQAGDRGGYWRSELARGFAMAAFGTPWQVEPFGFWDAGHVRMLASGRAATLMSTGLGLRLAGRAGSFEAIAGRPVVKPADMPDAAFRLNLALTLFF</sequence>
<evidence type="ECO:0000259" key="6">
    <source>
        <dbReference type="Pfam" id="PF03865"/>
    </source>
</evidence>
<keyword evidence="1" id="KW-1134">Transmembrane beta strand</keyword>
<keyword evidence="3" id="KW-0998">Cell outer membrane</keyword>
<dbReference type="Gene3D" id="3.10.20.310">
    <property type="entry name" value="membrane protein fhac"/>
    <property type="match status" value="1"/>
</dbReference>
<feature type="chain" id="PRO_5032763477" evidence="5">
    <location>
        <begin position="19"/>
        <end position="571"/>
    </location>
</feature>